<name>A0A8J7NHF1_ATRSP</name>
<evidence type="ECO:0000256" key="5">
    <source>
        <dbReference type="ARBA" id="ARBA00023136"/>
    </source>
</evidence>
<evidence type="ECO:0000256" key="9">
    <source>
        <dbReference type="SAM" id="Phobius"/>
    </source>
</evidence>
<evidence type="ECO:0000256" key="1">
    <source>
        <dbReference type="ARBA" id="ARBA00004141"/>
    </source>
</evidence>
<dbReference type="AlphaFoldDB" id="A0A8J7NHF1"/>
<feature type="transmembrane region" description="Helical" evidence="9">
    <location>
        <begin position="216"/>
        <end position="236"/>
    </location>
</feature>
<protein>
    <submittedName>
        <fullName evidence="11">PAR3 protein</fullName>
    </submittedName>
</protein>
<keyword evidence="12" id="KW-1185">Reference proteome</keyword>
<dbReference type="GO" id="GO:0005886">
    <property type="term" value="C:plasma membrane"/>
    <property type="evidence" value="ECO:0007669"/>
    <property type="project" value="TreeGrafter"/>
</dbReference>
<comment type="subcellular location">
    <subcellularLocation>
        <location evidence="1">Membrane</location>
        <topology evidence="1">Multi-pass membrane protein</topology>
    </subcellularLocation>
</comment>
<keyword evidence="3 9" id="KW-1133">Transmembrane helix</keyword>
<accession>A0A8J7NHF1</accession>
<dbReference type="EMBL" id="JAAWVO010009874">
    <property type="protein sequence ID" value="MBN3312995.1"/>
    <property type="molecule type" value="Genomic_DNA"/>
</dbReference>
<evidence type="ECO:0000256" key="8">
    <source>
        <dbReference type="ARBA" id="ARBA00023224"/>
    </source>
</evidence>
<keyword evidence="6" id="KW-0675">Receptor</keyword>
<feature type="transmembrane region" description="Helical" evidence="9">
    <location>
        <begin position="172"/>
        <end position="195"/>
    </location>
</feature>
<dbReference type="PANTHER" id="PTHR24232">
    <property type="entry name" value="G-PROTEIN COUPLED RECEPTOR"/>
    <property type="match status" value="1"/>
</dbReference>
<evidence type="ECO:0000313" key="11">
    <source>
        <dbReference type="EMBL" id="MBN3312995.1"/>
    </source>
</evidence>
<dbReference type="PROSITE" id="PS50262">
    <property type="entry name" value="G_PROTEIN_RECEP_F1_2"/>
    <property type="match status" value="1"/>
</dbReference>
<feature type="transmembrane region" description="Helical" evidence="9">
    <location>
        <begin position="69"/>
        <end position="94"/>
    </location>
</feature>
<keyword evidence="7" id="KW-0325">Glycoprotein</keyword>
<reference evidence="11" key="1">
    <citation type="journal article" date="2021" name="Cell">
        <title>Tracing the genetic footprints of vertebrate landing in non-teleost ray-finned fishes.</title>
        <authorList>
            <person name="Bi X."/>
            <person name="Wang K."/>
            <person name="Yang L."/>
            <person name="Pan H."/>
            <person name="Jiang H."/>
            <person name="Wei Q."/>
            <person name="Fang M."/>
            <person name="Yu H."/>
            <person name="Zhu C."/>
            <person name="Cai Y."/>
            <person name="He Y."/>
            <person name="Gan X."/>
            <person name="Zeng H."/>
            <person name="Yu D."/>
            <person name="Zhu Y."/>
            <person name="Jiang H."/>
            <person name="Qiu Q."/>
            <person name="Yang H."/>
            <person name="Zhang Y.E."/>
            <person name="Wang W."/>
            <person name="Zhu M."/>
            <person name="He S."/>
            <person name="Zhang G."/>
        </authorList>
    </citation>
    <scope>NUCLEOTIDE SEQUENCE</scope>
    <source>
        <strain evidence="11">Allg_001</strain>
    </source>
</reference>
<dbReference type="Pfam" id="PF00001">
    <property type="entry name" value="7tm_1"/>
    <property type="match status" value="1"/>
</dbReference>
<keyword evidence="5 9" id="KW-0472">Membrane</keyword>
<dbReference type="PANTHER" id="PTHR24232:SF108">
    <property type="entry name" value="G-PROTEIN COUPLED RECEPTOR 35-LIKE-RELATED"/>
    <property type="match status" value="1"/>
</dbReference>
<feature type="domain" description="G-protein coupled receptors family 1 profile" evidence="10">
    <location>
        <begin position="48"/>
        <end position="268"/>
    </location>
</feature>
<proteinExistence type="predicted"/>
<dbReference type="InterPro" id="IPR017452">
    <property type="entry name" value="GPCR_Rhodpsn_7TM"/>
</dbReference>
<dbReference type="PRINTS" id="PR00237">
    <property type="entry name" value="GPCRRHODOPSN"/>
</dbReference>
<evidence type="ECO:0000256" key="6">
    <source>
        <dbReference type="ARBA" id="ARBA00023170"/>
    </source>
</evidence>
<feature type="transmembrane region" description="Helical" evidence="9">
    <location>
        <begin position="39"/>
        <end position="57"/>
    </location>
</feature>
<sequence>MEAFYANSSAPNITAVPWSQFLGCEADISGFVFYFGVKVFNFAIGLPANLVVMWLILRKASDSSTSDIFIVNLAVLDACFCVMTPVELLNRLLLNDERIWYAQRFSYGLKDVTPLFLTCICLDRYVAVVHPITFTKIKDRSYREVCAAAVWGFTIAYSLTKSILGIGSIVEAFSIVILTCFTIMVFCNLSILWALRRSVLGKEEMHPMKKKAFKMVLIILAIIVFNYLPPVALFPFQYHFPAHDFKCYISVFLFSFMDLSCSIEPVLYISKMDKPNSSGKICCFTKKP</sequence>
<dbReference type="GO" id="GO:0007200">
    <property type="term" value="P:phospholipase C-activating G protein-coupled receptor signaling pathway"/>
    <property type="evidence" value="ECO:0007669"/>
    <property type="project" value="TreeGrafter"/>
</dbReference>
<gene>
    <name evidence="11" type="primary">F2rl2_1</name>
    <name evidence="11" type="ORF">GTO95_0015897</name>
</gene>
<keyword evidence="4" id="KW-0297">G-protein coupled receptor</keyword>
<keyword evidence="2 9" id="KW-0812">Transmembrane</keyword>
<evidence type="ECO:0000256" key="4">
    <source>
        <dbReference type="ARBA" id="ARBA00023040"/>
    </source>
</evidence>
<evidence type="ECO:0000256" key="7">
    <source>
        <dbReference type="ARBA" id="ARBA00023180"/>
    </source>
</evidence>
<dbReference type="Gene3D" id="1.20.1070.10">
    <property type="entry name" value="Rhodopsin 7-helix transmembrane proteins"/>
    <property type="match status" value="2"/>
</dbReference>
<evidence type="ECO:0000256" key="3">
    <source>
        <dbReference type="ARBA" id="ARBA00022989"/>
    </source>
</evidence>
<feature type="transmembrane region" description="Helical" evidence="9">
    <location>
        <begin position="145"/>
        <end position="166"/>
    </location>
</feature>
<dbReference type="SUPFAM" id="SSF81321">
    <property type="entry name" value="Family A G protein-coupled receptor-like"/>
    <property type="match status" value="1"/>
</dbReference>
<dbReference type="GO" id="GO:0035025">
    <property type="term" value="P:positive regulation of Rho protein signal transduction"/>
    <property type="evidence" value="ECO:0007669"/>
    <property type="project" value="TreeGrafter"/>
</dbReference>
<organism evidence="11 12">
    <name type="scientific">Atractosteus spatula</name>
    <name type="common">Alligator gar</name>
    <name type="synonym">Lepisosteus spatula</name>
    <dbReference type="NCBI Taxonomy" id="7917"/>
    <lineage>
        <taxon>Eukaryota</taxon>
        <taxon>Metazoa</taxon>
        <taxon>Chordata</taxon>
        <taxon>Craniata</taxon>
        <taxon>Vertebrata</taxon>
        <taxon>Euteleostomi</taxon>
        <taxon>Actinopterygii</taxon>
        <taxon>Neopterygii</taxon>
        <taxon>Holostei</taxon>
        <taxon>Semionotiformes</taxon>
        <taxon>Lepisosteidae</taxon>
        <taxon>Atractosteus</taxon>
    </lineage>
</organism>
<keyword evidence="8" id="KW-0807">Transducer</keyword>
<feature type="non-terminal residue" evidence="11">
    <location>
        <position position="288"/>
    </location>
</feature>
<evidence type="ECO:0000313" key="12">
    <source>
        <dbReference type="Proteomes" id="UP000736164"/>
    </source>
</evidence>
<dbReference type="GO" id="GO:0004930">
    <property type="term" value="F:G protein-coupled receptor activity"/>
    <property type="evidence" value="ECO:0007669"/>
    <property type="project" value="UniProtKB-KW"/>
</dbReference>
<evidence type="ECO:0000259" key="10">
    <source>
        <dbReference type="PROSITE" id="PS50262"/>
    </source>
</evidence>
<dbReference type="InterPro" id="IPR000276">
    <property type="entry name" value="GPCR_Rhodpsn"/>
</dbReference>
<feature type="non-terminal residue" evidence="11">
    <location>
        <position position="1"/>
    </location>
</feature>
<evidence type="ECO:0000256" key="2">
    <source>
        <dbReference type="ARBA" id="ARBA00022692"/>
    </source>
</evidence>
<dbReference type="Proteomes" id="UP000736164">
    <property type="component" value="Unassembled WGS sequence"/>
</dbReference>
<feature type="transmembrane region" description="Helical" evidence="9">
    <location>
        <begin position="248"/>
        <end position="270"/>
    </location>
</feature>
<comment type="caution">
    <text evidence="11">The sequence shown here is derived from an EMBL/GenBank/DDBJ whole genome shotgun (WGS) entry which is preliminary data.</text>
</comment>